<keyword evidence="2" id="KW-0808">Transferase</keyword>
<accession>A0AB40AR95</accession>
<dbReference type="Proteomes" id="UP001515500">
    <property type="component" value="Chromosome 26"/>
</dbReference>
<evidence type="ECO:0000313" key="4">
    <source>
        <dbReference type="Proteomes" id="UP001515500"/>
    </source>
</evidence>
<dbReference type="PANTHER" id="PTHR31147:SF1">
    <property type="entry name" value="ACYL TRANSFERASE 4"/>
    <property type="match status" value="1"/>
</dbReference>
<reference evidence="5" key="1">
    <citation type="submission" date="2025-08" db="UniProtKB">
        <authorList>
            <consortium name="RefSeq"/>
        </authorList>
    </citation>
    <scope>IDENTIFICATION</scope>
</reference>
<organism evidence="4 5">
    <name type="scientific">Dioscorea cayennensis subsp. rotundata</name>
    <name type="common">White Guinea yam</name>
    <name type="synonym">Dioscorea rotundata</name>
    <dbReference type="NCBI Taxonomy" id="55577"/>
    <lineage>
        <taxon>Eukaryota</taxon>
        <taxon>Viridiplantae</taxon>
        <taxon>Streptophyta</taxon>
        <taxon>Embryophyta</taxon>
        <taxon>Tracheophyta</taxon>
        <taxon>Spermatophyta</taxon>
        <taxon>Magnoliopsida</taxon>
        <taxon>Liliopsida</taxon>
        <taxon>Dioscoreales</taxon>
        <taxon>Dioscoreaceae</taxon>
        <taxon>Dioscorea</taxon>
    </lineage>
</organism>
<feature type="non-terminal residue" evidence="5">
    <location>
        <position position="1"/>
    </location>
</feature>
<dbReference type="RefSeq" id="XP_039117472.1">
    <property type="nucleotide sequence ID" value="XM_039261538.1"/>
</dbReference>
<dbReference type="AlphaFoldDB" id="A0AB40AR95"/>
<gene>
    <name evidence="5" type="primary">LOC120253212</name>
</gene>
<comment type="similarity">
    <text evidence="1">Belongs to the plant acyltransferase family.</text>
</comment>
<evidence type="ECO:0000256" key="3">
    <source>
        <dbReference type="ARBA" id="ARBA00023315"/>
    </source>
</evidence>
<dbReference type="InterPro" id="IPR050898">
    <property type="entry name" value="Plant_acyltransferase"/>
</dbReference>
<dbReference type="InterPro" id="IPR023213">
    <property type="entry name" value="CAT-like_dom_sf"/>
</dbReference>
<keyword evidence="3" id="KW-0012">Acyltransferase</keyword>
<evidence type="ECO:0000256" key="2">
    <source>
        <dbReference type="ARBA" id="ARBA00022679"/>
    </source>
</evidence>
<evidence type="ECO:0000256" key="1">
    <source>
        <dbReference type="ARBA" id="ARBA00009861"/>
    </source>
</evidence>
<dbReference type="GeneID" id="120253212"/>
<sequence length="437" mass="48672">HISRALAFYYPLAGRLVHSGDDDLRISCTGDGVYFVEAQAKCKLEDVNFLKRPLMIPIDNNTPAIGSEPTPSHILPLSSNRHSAAGCRNYAGACSRLHAGHSPAACASRLPRHGTRDRMIQSRRLRWESCLHALEAQADGDTTYVYTNDIQVYRVLAGAGWCSSRYNHPDRVDGLWNNELLQSSGEIARGLEKPVIEPIWCREIIPGPPPPPKPVAQPSFSSAIPNLHLEFSTLDVQLDKMKEEFLKETGRTCSDFDVTVAALLQCRTRAINPDHAETLDFHLICPSNARPLLHELIPGYEGYYGNCTYRALVTAPASKIMRASVTDIVGWILDAKEEISEKFWKWLDGEHSDKSIIASASNYETIVVTDMDKLGSKDVNYGWGPPVQSGMLRYSDHMVFCVVDSSLKIEGGVRITGRLVREEHLQAFRDEINKVCN</sequence>
<keyword evidence="4" id="KW-1185">Reference proteome</keyword>
<dbReference type="PANTHER" id="PTHR31147">
    <property type="entry name" value="ACYL TRANSFERASE 4"/>
    <property type="match status" value="1"/>
</dbReference>
<dbReference type="Gene3D" id="3.30.559.10">
    <property type="entry name" value="Chloramphenicol acetyltransferase-like domain"/>
    <property type="match status" value="2"/>
</dbReference>
<protein>
    <submittedName>
        <fullName evidence="5">Myricetin 3-O-glucosyl 1,2-rhamnoside 6'-O-caffeoyltransferase AT2-like</fullName>
    </submittedName>
</protein>
<proteinExistence type="inferred from homology"/>
<dbReference type="GO" id="GO:0016746">
    <property type="term" value="F:acyltransferase activity"/>
    <property type="evidence" value="ECO:0007669"/>
    <property type="project" value="UniProtKB-KW"/>
</dbReference>
<name>A0AB40AR95_DIOCR</name>
<dbReference type="Pfam" id="PF02458">
    <property type="entry name" value="Transferase"/>
    <property type="match status" value="2"/>
</dbReference>
<evidence type="ECO:0000313" key="5">
    <source>
        <dbReference type="RefSeq" id="XP_039117472.1"/>
    </source>
</evidence>